<evidence type="ECO:0000313" key="3">
    <source>
        <dbReference type="Proteomes" id="UP000275356"/>
    </source>
</evidence>
<organism evidence="2 3">
    <name type="scientific">Salana multivorans</name>
    <dbReference type="NCBI Taxonomy" id="120377"/>
    <lineage>
        <taxon>Bacteria</taxon>
        <taxon>Bacillati</taxon>
        <taxon>Actinomycetota</taxon>
        <taxon>Actinomycetes</taxon>
        <taxon>Micrococcales</taxon>
        <taxon>Beutenbergiaceae</taxon>
        <taxon>Salana</taxon>
    </lineage>
</organism>
<dbReference type="EMBL" id="RKHQ01000001">
    <property type="protein sequence ID" value="ROR97587.1"/>
    <property type="molecule type" value="Genomic_DNA"/>
</dbReference>
<feature type="compositionally biased region" description="Low complexity" evidence="1">
    <location>
        <begin position="46"/>
        <end position="62"/>
    </location>
</feature>
<dbReference type="Proteomes" id="UP000275356">
    <property type="component" value="Unassembled WGS sequence"/>
</dbReference>
<name>A0A3N2DCW9_9MICO</name>
<reference evidence="2 3" key="1">
    <citation type="submission" date="2018-11" db="EMBL/GenBank/DDBJ databases">
        <title>Sequencing the genomes of 1000 actinobacteria strains.</title>
        <authorList>
            <person name="Klenk H.-P."/>
        </authorList>
    </citation>
    <scope>NUCLEOTIDE SEQUENCE [LARGE SCALE GENOMIC DNA]</scope>
    <source>
        <strain evidence="2 3">DSM 13521</strain>
    </source>
</reference>
<feature type="compositionally biased region" description="Low complexity" evidence="1">
    <location>
        <begin position="9"/>
        <end position="20"/>
    </location>
</feature>
<accession>A0A3N2DCW9</accession>
<protein>
    <submittedName>
        <fullName evidence="2">Uncharacterized protein</fullName>
    </submittedName>
</protein>
<keyword evidence="3" id="KW-1185">Reference proteome</keyword>
<comment type="caution">
    <text evidence="2">The sequence shown here is derived from an EMBL/GenBank/DDBJ whole genome shotgun (WGS) entry which is preliminary data.</text>
</comment>
<evidence type="ECO:0000256" key="1">
    <source>
        <dbReference type="SAM" id="MobiDB-lite"/>
    </source>
</evidence>
<sequence>MTADPVWSGLAAARRGTAPAGRRDAVRPGPSLEVVGGGGQRESLRRPLPAASIAARPASSRATGTRNGEHET</sequence>
<proteinExistence type="predicted"/>
<evidence type="ECO:0000313" key="2">
    <source>
        <dbReference type="EMBL" id="ROR97587.1"/>
    </source>
</evidence>
<gene>
    <name evidence="2" type="ORF">EDD28_2187</name>
</gene>
<dbReference type="AlphaFoldDB" id="A0A3N2DCW9"/>
<feature type="region of interest" description="Disordered" evidence="1">
    <location>
        <begin position="1"/>
        <end position="72"/>
    </location>
</feature>